<reference evidence="5 6" key="1">
    <citation type="submission" date="2017-10" db="EMBL/GenBank/DDBJ databases">
        <title>A novel species of cold-tolerant Malassezia isolated from bats.</title>
        <authorList>
            <person name="Lorch J.M."/>
            <person name="Palmer J.M."/>
            <person name="Vanderwolf K.J."/>
            <person name="Schmidt K.Z."/>
            <person name="Verant M.L."/>
            <person name="Weller T.J."/>
            <person name="Blehert D.S."/>
        </authorList>
    </citation>
    <scope>NUCLEOTIDE SEQUENCE [LARGE SCALE GENOMIC DNA]</scope>
    <source>
        <strain evidence="5 6">NWHC:44797-103</strain>
    </source>
</reference>
<evidence type="ECO:0000256" key="3">
    <source>
        <dbReference type="ARBA" id="ARBA00022777"/>
    </source>
</evidence>
<evidence type="ECO:0000259" key="4">
    <source>
        <dbReference type="PROSITE" id="PS50052"/>
    </source>
</evidence>
<keyword evidence="6" id="KW-1185">Reference proteome</keyword>
<dbReference type="EMBL" id="KZ454988">
    <property type="protein sequence ID" value="PKI84994.1"/>
    <property type="molecule type" value="Genomic_DNA"/>
</dbReference>
<name>A0A2N1JEM3_9BASI</name>
<dbReference type="InterPro" id="IPR027417">
    <property type="entry name" value="P-loop_NTPase"/>
</dbReference>
<comment type="similarity">
    <text evidence="1">Belongs to the guanylate kinase family.</text>
</comment>
<evidence type="ECO:0000256" key="1">
    <source>
        <dbReference type="ARBA" id="ARBA00005790"/>
    </source>
</evidence>
<dbReference type="GO" id="GO:0004385">
    <property type="term" value="F:GMP kinase activity"/>
    <property type="evidence" value="ECO:0007669"/>
    <property type="project" value="TreeGrafter"/>
</dbReference>
<dbReference type="PANTHER" id="PTHR23117">
    <property type="entry name" value="GUANYLATE KINASE-RELATED"/>
    <property type="match status" value="1"/>
</dbReference>
<keyword evidence="2" id="KW-0808">Transferase</keyword>
<dbReference type="Gene3D" id="3.30.63.10">
    <property type="entry name" value="Guanylate Kinase phosphate binding domain"/>
    <property type="match status" value="1"/>
</dbReference>
<sequence>MTDTTRHMRPGEVDGKSYYFVPREEFLALVDQGAFLEHAEFGGNLYGTTAKAVQSVQDEQHRRAILDIDTQGVKLIKAHHAYLDPVYVFISPPQYTILKQRLESRNTDTDEAISRRLRMAIHELRNARTPGAFDYIIINDDLDRAYKLLRAVCLGETNGLVCDAMPARDMEEDAAEQSFLHDGETL</sequence>
<dbReference type="Pfam" id="PF00625">
    <property type="entry name" value="Guanylate_kin"/>
    <property type="match status" value="1"/>
</dbReference>
<evidence type="ECO:0000313" key="5">
    <source>
        <dbReference type="EMBL" id="PKI84994.1"/>
    </source>
</evidence>
<dbReference type="STRING" id="2020962.A0A2N1JEM3"/>
<dbReference type="PANTHER" id="PTHR23117:SF13">
    <property type="entry name" value="GUANYLATE KINASE"/>
    <property type="match status" value="1"/>
</dbReference>
<dbReference type="InterPro" id="IPR008145">
    <property type="entry name" value="GK/Ca_channel_bsu"/>
</dbReference>
<keyword evidence="3" id="KW-0418">Kinase</keyword>
<protein>
    <recommendedName>
        <fullName evidence="4">Guanylate kinase-like domain-containing protein</fullName>
    </recommendedName>
</protein>
<dbReference type="GO" id="GO:0005829">
    <property type="term" value="C:cytosol"/>
    <property type="evidence" value="ECO:0007669"/>
    <property type="project" value="TreeGrafter"/>
</dbReference>
<proteinExistence type="inferred from homology"/>
<dbReference type="InterPro" id="IPR008144">
    <property type="entry name" value="Guanylate_kin-like_dom"/>
</dbReference>
<dbReference type="InterPro" id="IPR020590">
    <property type="entry name" value="Guanylate_kinase_CS"/>
</dbReference>
<gene>
    <name evidence="5" type="ORF">MVES_000839</name>
</gene>
<dbReference type="Gene3D" id="3.40.50.300">
    <property type="entry name" value="P-loop containing nucleotide triphosphate hydrolases"/>
    <property type="match status" value="1"/>
</dbReference>
<dbReference type="PROSITE" id="PS50052">
    <property type="entry name" value="GUANYLATE_KINASE_2"/>
    <property type="match status" value="1"/>
</dbReference>
<dbReference type="PROSITE" id="PS00856">
    <property type="entry name" value="GUANYLATE_KINASE_1"/>
    <property type="match status" value="1"/>
</dbReference>
<evidence type="ECO:0000256" key="2">
    <source>
        <dbReference type="ARBA" id="ARBA00022679"/>
    </source>
</evidence>
<organism evidence="5 6">
    <name type="scientific">Malassezia vespertilionis</name>
    <dbReference type="NCBI Taxonomy" id="2020962"/>
    <lineage>
        <taxon>Eukaryota</taxon>
        <taxon>Fungi</taxon>
        <taxon>Dikarya</taxon>
        <taxon>Basidiomycota</taxon>
        <taxon>Ustilaginomycotina</taxon>
        <taxon>Malasseziomycetes</taxon>
        <taxon>Malasseziales</taxon>
        <taxon>Malasseziaceae</taxon>
        <taxon>Malassezia</taxon>
    </lineage>
</organism>
<evidence type="ECO:0000313" key="6">
    <source>
        <dbReference type="Proteomes" id="UP000232875"/>
    </source>
</evidence>
<dbReference type="AlphaFoldDB" id="A0A2N1JEM3"/>
<dbReference type="Proteomes" id="UP000232875">
    <property type="component" value="Unassembled WGS sequence"/>
</dbReference>
<dbReference type="SMART" id="SM00072">
    <property type="entry name" value="GuKc"/>
    <property type="match status" value="1"/>
</dbReference>
<dbReference type="OrthoDB" id="6334211at2759"/>
<feature type="domain" description="Guanylate kinase-like" evidence="4">
    <location>
        <begin position="1"/>
        <end position="154"/>
    </location>
</feature>
<dbReference type="SUPFAM" id="SSF52540">
    <property type="entry name" value="P-loop containing nucleoside triphosphate hydrolases"/>
    <property type="match status" value="1"/>
</dbReference>
<dbReference type="FunFam" id="3.30.63.10:FF:000002">
    <property type="entry name" value="Guanylate kinase 1"/>
    <property type="match status" value="1"/>
</dbReference>
<accession>A0A2N1JEM3</accession>
<dbReference type="CDD" id="cd00071">
    <property type="entry name" value="GMPK"/>
    <property type="match status" value="1"/>
</dbReference>